<organism evidence="1 2">
    <name type="scientific">Runella rosea</name>
    <dbReference type="NCBI Taxonomy" id="2259595"/>
    <lineage>
        <taxon>Bacteria</taxon>
        <taxon>Pseudomonadati</taxon>
        <taxon>Bacteroidota</taxon>
        <taxon>Cytophagia</taxon>
        <taxon>Cytophagales</taxon>
        <taxon>Spirosomataceae</taxon>
        <taxon>Runella</taxon>
    </lineage>
</organism>
<dbReference type="SUPFAM" id="SSF52374">
    <property type="entry name" value="Nucleotidylyl transferase"/>
    <property type="match status" value="1"/>
</dbReference>
<evidence type="ECO:0000313" key="1">
    <source>
        <dbReference type="EMBL" id="AXE21582.1"/>
    </source>
</evidence>
<reference evidence="1 2" key="1">
    <citation type="submission" date="2018-07" db="EMBL/GenBank/DDBJ databases">
        <title>Genome sequencing of Runella.</title>
        <authorList>
            <person name="Baek M.-G."/>
            <person name="Yi H."/>
        </authorList>
    </citation>
    <scope>NUCLEOTIDE SEQUENCE [LARGE SCALE GENOMIC DNA]</scope>
    <source>
        <strain evidence="1 2">HYN0085</strain>
    </source>
</reference>
<dbReference type="EMBL" id="CP030850">
    <property type="protein sequence ID" value="AXE21582.1"/>
    <property type="molecule type" value="Genomic_DNA"/>
</dbReference>
<accession>A0A344TSG1</accession>
<dbReference type="KEGG" id="run:DR864_16485"/>
<dbReference type="Proteomes" id="UP000251993">
    <property type="component" value="Chromosome"/>
</dbReference>
<name>A0A344TSG1_9BACT</name>
<sequence>MNIKYDKNLGTKQKALRINLDRRIYGSFAEIGAGQDTAANFFKAGGASGTIAKTMSAYDMKFSDEIYGPEPSGRYVVESRLMKMIQHEYDLVEQRLAEKRGADSLFFAFANTVVALNYQKSNEGHGWLGLRFQLTPRAPYNDVVIHIKMLDNDSILQQQALGIIGVNLIYGCFFYHKSPETLLISLMDDLSPDRIQIDMIRVQGPDFQKVDNRLMSLYLVKHGFTEVAMFGPDGHVLQPSEALYKKNILLLRGRLRPITNVHVDMLRNGLKQFKAEPDVDEKKVIMVAELTLHNLRGGDQDINEKDFLDRVDILISLGQTVLISNYYEYHRLVAFLAKTTRLKIGLVLGIPNLEYIFEESYYQKLPGGILESFSTLFSRNVKLFVYPTFKDGRLSTCQNFALPTNLQPLFNFLLCNDKIEDIRDFDEDNLRISTDSVLDLIKRGEPGWEDKVPVEVAQMIKDKCLFGFPCVVFEPKQAAHIHQAVGNL</sequence>
<evidence type="ECO:0000313" key="2">
    <source>
        <dbReference type="Proteomes" id="UP000251993"/>
    </source>
</evidence>
<dbReference type="AlphaFoldDB" id="A0A344TSG1"/>
<keyword evidence="1" id="KW-0675">Receptor</keyword>
<proteinExistence type="predicted"/>
<dbReference type="OrthoDB" id="179386at2"/>
<protein>
    <submittedName>
        <fullName evidence="1">TonB-dependent receptor</fullName>
    </submittedName>
</protein>
<keyword evidence="2" id="KW-1185">Reference proteome</keyword>
<dbReference type="RefSeq" id="WP_114070323.1">
    <property type="nucleotide sequence ID" value="NZ_CP030850.1"/>
</dbReference>
<gene>
    <name evidence="1" type="ORF">DR864_16485</name>
</gene>